<reference evidence="1" key="1">
    <citation type="submission" date="2020-05" db="EMBL/GenBank/DDBJ databases">
        <title>Large-scale comparative analyses of tick genomes elucidate their genetic diversity and vector capacities.</title>
        <authorList>
            <person name="Jia N."/>
            <person name="Wang J."/>
            <person name="Shi W."/>
            <person name="Du L."/>
            <person name="Sun Y."/>
            <person name="Zhan W."/>
            <person name="Jiang J."/>
            <person name="Wang Q."/>
            <person name="Zhang B."/>
            <person name="Ji P."/>
            <person name="Sakyi L.B."/>
            <person name="Cui X."/>
            <person name="Yuan T."/>
            <person name="Jiang B."/>
            <person name="Yang W."/>
            <person name="Lam T.T.-Y."/>
            <person name="Chang Q."/>
            <person name="Ding S."/>
            <person name="Wang X."/>
            <person name="Zhu J."/>
            <person name="Ruan X."/>
            <person name="Zhao L."/>
            <person name="Wei J."/>
            <person name="Que T."/>
            <person name="Du C."/>
            <person name="Cheng J."/>
            <person name="Dai P."/>
            <person name="Han X."/>
            <person name="Huang E."/>
            <person name="Gao Y."/>
            <person name="Liu J."/>
            <person name="Shao H."/>
            <person name="Ye R."/>
            <person name="Li L."/>
            <person name="Wei W."/>
            <person name="Wang X."/>
            <person name="Wang C."/>
            <person name="Yang T."/>
            <person name="Huo Q."/>
            <person name="Li W."/>
            <person name="Guo W."/>
            <person name="Chen H."/>
            <person name="Zhou L."/>
            <person name="Ni X."/>
            <person name="Tian J."/>
            <person name="Zhou Y."/>
            <person name="Sheng Y."/>
            <person name="Liu T."/>
            <person name="Pan Y."/>
            <person name="Xia L."/>
            <person name="Li J."/>
            <person name="Zhao F."/>
            <person name="Cao W."/>
        </authorList>
    </citation>
    <scope>NUCLEOTIDE SEQUENCE</scope>
    <source>
        <strain evidence="1">Hyas-2018</strain>
    </source>
</reference>
<accession>A0ACB7TFX4</accession>
<keyword evidence="2" id="KW-1185">Reference proteome</keyword>
<proteinExistence type="predicted"/>
<organism evidence="1 2">
    <name type="scientific">Hyalomma asiaticum</name>
    <name type="common">Tick</name>
    <dbReference type="NCBI Taxonomy" id="266040"/>
    <lineage>
        <taxon>Eukaryota</taxon>
        <taxon>Metazoa</taxon>
        <taxon>Ecdysozoa</taxon>
        <taxon>Arthropoda</taxon>
        <taxon>Chelicerata</taxon>
        <taxon>Arachnida</taxon>
        <taxon>Acari</taxon>
        <taxon>Parasitiformes</taxon>
        <taxon>Ixodida</taxon>
        <taxon>Ixodoidea</taxon>
        <taxon>Ixodidae</taxon>
        <taxon>Hyalomminae</taxon>
        <taxon>Hyalomma</taxon>
    </lineage>
</organism>
<comment type="caution">
    <text evidence="1">The sequence shown here is derived from an EMBL/GenBank/DDBJ whole genome shotgun (WGS) entry which is preliminary data.</text>
</comment>
<sequence>MRELLEKLMHEVHELRRERAAAEQNKQPEQPKAQASAPDADAPAPKKRVLQQRTCEGGSKSQVGAEIKNITKMLSTMQSAIENLHATVLGLANRTANLEENMQMTMNHPVFMLHGRVPASSDAGPSNHQGQSVNSHPPQNGQR</sequence>
<dbReference type="Proteomes" id="UP000821845">
    <property type="component" value="Chromosome 1"/>
</dbReference>
<gene>
    <name evidence="1" type="ORF">HPB50_011403</name>
</gene>
<evidence type="ECO:0000313" key="1">
    <source>
        <dbReference type="EMBL" id="KAH6946066.1"/>
    </source>
</evidence>
<dbReference type="EMBL" id="CM023481">
    <property type="protein sequence ID" value="KAH6946066.1"/>
    <property type="molecule type" value="Genomic_DNA"/>
</dbReference>
<name>A0ACB7TFX4_HYAAI</name>
<protein>
    <submittedName>
        <fullName evidence="1">Uncharacterized protein</fullName>
    </submittedName>
</protein>
<evidence type="ECO:0000313" key="2">
    <source>
        <dbReference type="Proteomes" id="UP000821845"/>
    </source>
</evidence>